<comment type="caution">
    <text evidence="2">The sequence shown here is derived from an EMBL/GenBank/DDBJ whole genome shotgun (WGS) entry which is preliminary data.</text>
</comment>
<organism evidence="2 3">
    <name type="scientific">Xylanimonas oleitrophica</name>
    <dbReference type="NCBI Taxonomy" id="2607479"/>
    <lineage>
        <taxon>Bacteria</taxon>
        <taxon>Bacillati</taxon>
        <taxon>Actinomycetota</taxon>
        <taxon>Actinomycetes</taxon>
        <taxon>Micrococcales</taxon>
        <taxon>Promicromonosporaceae</taxon>
        <taxon>Xylanimonas</taxon>
    </lineage>
</organism>
<keyword evidence="3" id="KW-1185">Reference proteome</keyword>
<reference evidence="2 3" key="1">
    <citation type="submission" date="2018-06" db="EMBL/GenBank/DDBJ databases">
        <title>Whole genome sequencing of a novel hydrocarbon degrading bacterial strain, PW21 isolated from oil contaminated produced water sample.</title>
        <authorList>
            <person name="Nagkirti P."/>
            <person name="Shaikh A."/>
            <person name="Gowdaman V."/>
            <person name="Engineer A.E."/>
            <person name="Dagar S."/>
            <person name="Dhakephalkar P.K."/>
        </authorList>
    </citation>
    <scope>NUCLEOTIDE SEQUENCE [LARGE SCALE GENOMIC DNA]</scope>
    <source>
        <strain evidence="2 3">PW21</strain>
    </source>
</reference>
<proteinExistence type="predicted"/>
<evidence type="ECO:0000313" key="2">
    <source>
        <dbReference type="EMBL" id="PZR53675.1"/>
    </source>
</evidence>
<keyword evidence="1" id="KW-0732">Signal</keyword>
<evidence type="ECO:0000256" key="1">
    <source>
        <dbReference type="SAM" id="SignalP"/>
    </source>
</evidence>
<feature type="signal peptide" evidence="1">
    <location>
        <begin position="1"/>
        <end position="30"/>
    </location>
</feature>
<dbReference type="AlphaFoldDB" id="A0A2W5X0B1"/>
<sequence length="223" mass="23709">MSLLRRTAAVLTAMALTATTLLGAAAPASASTAAAGKKYAEQQARAFGVTVTWHADGKVPCGNGRQAGCFSGYTNRISLNAAIQKHPNRYIRYVVAHEAAHYHVVRTCGTMRPPIVGNRFEQVTDAYTHGVLGVPLPERNVGAYGYTKDDLARAKKIAAGTCAANQKAVAVKQAGHTFHGITSGSYKVPRGARLQVVSTDHPVYPRVRDAQGRVGRVQVAAWS</sequence>
<dbReference type="RefSeq" id="WP_111250342.1">
    <property type="nucleotide sequence ID" value="NZ_QKWH01000003.1"/>
</dbReference>
<protein>
    <recommendedName>
        <fullName evidence="4">Metalloprotease</fullName>
    </recommendedName>
</protein>
<name>A0A2W5X0B1_9MICO</name>
<dbReference type="EMBL" id="QKWH01000003">
    <property type="protein sequence ID" value="PZR53675.1"/>
    <property type="molecule type" value="Genomic_DNA"/>
</dbReference>
<feature type="chain" id="PRO_5016122083" description="Metalloprotease" evidence="1">
    <location>
        <begin position="31"/>
        <end position="223"/>
    </location>
</feature>
<evidence type="ECO:0008006" key="4">
    <source>
        <dbReference type="Google" id="ProtNLM"/>
    </source>
</evidence>
<dbReference type="Gene3D" id="3.30.2010.10">
    <property type="entry name" value="Metalloproteases ('zincins'), catalytic domain"/>
    <property type="match status" value="1"/>
</dbReference>
<evidence type="ECO:0000313" key="3">
    <source>
        <dbReference type="Proteomes" id="UP000248783"/>
    </source>
</evidence>
<gene>
    <name evidence="2" type="ORF">DNL40_05950</name>
</gene>
<accession>A0A2W5X0B1</accession>
<dbReference type="Proteomes" id="UP000248783">
    <property type="component" value="Unassembled WGS sequence"/>
</dbReference>